<proteinExistence type="predicted"/>
<name>A0A9J6B0B7_SOLCO</name>
<protein>
    <submittedName>
        <fullName evidence="1">Uncharacterized protein</fullName>
    </submittedName>
</protein>
<dbReference type="OrthoDB" id="1303839at2759"/>
<organism evidence="1 2">
    <name type="scientific">Solanum commersonii</name>
    <name type="common">Commerson's wild potato</name>
    <name type="synonym">Commerson's nightshade</name>
    <dbReference type="NCBI Taxonomy" id="4109"/>
    <lineage>
        <taxon>Eukaryota</taxon>
        <taxon>Viridiplantae</taxon>
        <taxon>Streptophyta</taxon>
        <taxon>Embryophyta</taxon>
        <taxon>Tracheophyta</taxon>
        <taxon>Spermatophyta</taxon>
        <taxon>Magnoliopsida</taxon>
        <taxon>eudicotyledons</taxon>
        <taxon>Gunneridae</taxon>
        <taxon>Pentapetalae</taxon>
        <taxon>asterids</taxon>
        <taxon>lamiids</taxon>
        <taxon>Solanales</taxon>
        <taxon>Solanaceae</taxon>
        <taxon>Solanoideae</taxon>
        <taxon>Solaneae</taxon>
        <taxon>Solanum</taxon>
    </lineage>
</organism>
<dbReference type="Proteomes" id="UP000824120">
    <property type="component" value="Chromosome 1"/>
</dbReference>
<comment type="caution">
    <text evidence="1">The sequence shown here is derived from an EMBL/GenBank/DDBJ whole genome shotgun (WGS) entry which is preliminary data.</text>
</comment>
<keyword evidence="2" id="KW-1185">Reference proteome</keyword>
<dbReference type="AlphaFoldDB" id="A0A9J6B0B7"/>
<sequence length="73" mass="8610">MPHIGLGLQEMKACLWSLMYGHNWSDKIRNEVTQEKVGVAFMVDKMREARLRWFRHVLSENIQEVGCRGHAKR</sequence>
<evidence type="ECO:0000313" key="2">
    <source>
        <dbReference type="Proteomes" id="UP000824120"/>
    </source>
</evidence>
<gene>
    <name evidence="1" type="ORF">H5410_001846</name>
</gene>
<accession>A0A9J6B0B7</accession>
<dbReference type="EMBL" id="JACXVP010000001">
    <property type="protein sequence ID" value="KAG5630129.1"/>
    <property type="molecule type" value="Genomic_DNA"/>
</dbReference>
<reference evidence="1 2" key="1">
    <citation type="submission" date="2020-09" db="EMBL/GenBank/DDBJ databases">
        <title>De no assembly of potato wild relative species, Solanum commersonii.</title>
        <authorList>
            <person name="Cho K."/>
        </authorList>
    </citation>
    <scope>NUCLEOTIDE SEQUENCE [LARGE SCALE GENOMIC DNA]</scope>
    <source>
        <strain evidence="1">LZ3.2</strain>
        <tissue evidence="1">Leaf</tissue>
    </source>
</reference>
<evidence type="ECO:0000313" key="1">
    <source>
        <dbReference type="EMBL" id="KAG5630129.1"/>
    </source>
</evidence>